<accession>A0A1L2CV19</accession>
<keyword evidence="2" id="KW-1185">Reference proteome</keyword>
<name>A0A1L2CV19_9CAUD</name>
<protein>
    <submittedName>
        <fullName evidence="1">Uncharacterized protein</fullName>
    </submittedName>
</protein>
<proteinExistence type="predicted"/>
<dbReference type="EMBL" id="KU574722">
    <property type="protein sequence ID" value="AMM43849.1"/>
    <property type="molecule type" value="Genomic_DNA"/>
</dbReference>
<reference evidence="2" key="1">
    <citation type="submission" date="2016-01" db="EMBL/GenBank/DDBJ databases">
        <title>Isolation and Characterization of Enterobacteria phage CBB.</title>
        <authorList>
            <person name="Buttimer C.T.H."/>
            <person name="Hendrix H."/>
            <person name="Alexandre H."/>
            <person name="O'Mahony J."/>
            <person name="Lavigne R."/>
            <person name="Coffey A."/>
        </authorList>
    </citation>
    <scope>NUCLEOTIDE SEQUENCE [LARGE SCALE GENOMIC DNA]</scope>
</reference>
<dbReference type="Proteomes" id="UP000223891">
    <property type="component" value="Segment"/>
</dbReference>
<evidence type="ECO:0000313" key="1">
    <source>
        <dbReference type="EMBL" id="AMM43849.1"/>
    </source>
</evidence>
<sequence>MAKTNKGAAKAPTYKCRFCDKEYKREDTVLTHACVKRDRYNDRESRQMREAFRLYMHFMEVHKFQMKKNEEPLMQFIKSRYFNDFYDFAQYILSHDILNKEQFITYVLTSGKTVYEWKSQKTYEEWVIKCIRNEHPRRGIERSINALVEWSVATDNEWTSFFENVSTERAIMWFETGKISPWLIYAASPESGNKLLNRFSDSELEYLVRFIDPTYFKILQIRYNDEVLDIRNLLTEAGL</sequence>
<gene>
    <name evidence="1" type="ORF">CBB_285</name>
</gene>
<organism evidence="1 2">
    <name type="scientific">Pectobacterium phage vB_PcaM_CBB</name>
    <dbReference type="NCBI Taxonomy" id="2772511"/>
    <lineage>
        <taxon>Viruses</taxon>
        <taxon>Duplodnaviria</taxon>
        <taxon>Heunggongvirae</taxon>
        <taxon>Uroviricota</taxon>
        <taxon>Caudoviricetes</taxon>
        <taxon>Mimasvirus</taxon>
        <taxon>Mimasvirus CBB</taxon>
    </lineage>
</organism>
<evidence type="ECO:0000313" key="2">
    <source>
        <dbReference type="Proteomes" id="UP000223891"/>
    </source>
</evidence>